<dbReference type="InterPro" id="IPR027417">
    <property type="entry name" value="P-loop_NTPase"/>
</dbReference>
<evidence type="ECO:0000313" key="7">
    <source>
        <dbReference type="Proteomes" id="UP000532373"/>
    </source>
</evidence>
<dbReference type="SUPFAM" id="SSF52540">
    <property type="entry name" value="P-loop containing nucleoside triphosphate hydrolases"/>
    <property type="match status" value="1"/>
</dbReference>
<dbReference type="PANTHER" id="PTHR42939">
    <property type="entry name" value="ABC TRANSPORTER ATP-BINDING PROTEIN ALBC-RELATED"/>
    <property type="match status" value="1"/>
</dbReference>
<dbReference type="CDD" id="cd03230">
    <property type="entry name" value="ABC_DR_subfamily_A"/>
    <property type="match status" value="1"/>
</dbReference>
<dbReference type="PROSITE" id="PS00211">
    <property type="entry name" value="ABC_TRANSPORTER_1"/>
    <property type="match status" value="1"/>
</dbReference>
<dbReference type="PANTHER" id="PTHR42939:SF1">
    <property type="entry name" value="ABC TRANSPORTER ATP-BINDING PROTEIN ALBC-RELATED"/>
    <property type="match status" value="1"/>
</dbReference>
<comment type="similarity">
    <text evidence="1">Belongs to the ABC transporter superfamily.</text>
</comment>
<sequence>MNTETVSVERVAKSYGRHEAVKSVSLVLNAGETIALVGHNGAGKTTLIKLMLGLIRPSAGNVRVLGENPAAGEFAARRSLGYLPENVSFNMALTGRETLAFYARLKRAALGQVPELLDRVGLSAAMDRRVGTYSKGMRQRLGLAQALLGSPKVLLLDEPTTGLDPSLRRSFYAIIDELKSQGSTVLLSSHALTELEGKADRVIIVNRGIKIADGTIDELRHIARLPTRIRLKLADREPATVERWISDTGRWQRVNGHMLEIDAAPEDKIQLLRRAAAEGAPVADLDLIPPTLDELYAHFLSTQDAMP</sequence>
<evidence type="ECO:0000256" key="2">
    <source>
        <dbReference type="ARBA" id="ARBA00022448"/>
    </source>
</evidence>
<dbReference type="SMART" id="SM00382">
    <property type="entry name" value="AAA"/>
    <property type="match status" value="1"/>
</dbReference>
<evidence type="ECO:0000256" key="1">
    <source>
        <dbReference type="ARBA" id="ARBA00005417"/>
    </source>
</evidence>
<evidence type="ECO:0000256" key="4">
    <source>
        <dbReference type="ARBA" id="ARBA00022840"/>
    </source>
</evidence>
<evidence type="ECO:0000256" key="3">
    <source>
        <dbReference type="ARBA" id="ARBA00022741"/>
    </source>
</evidence>
<evidence type="ECO:0000259" key="5">
    <source>
        <dbReference type="PROSITE" id="PS50893"/>
    </source>
</evidence>
<dbReference type="EMBL" id="JACHGI010000001">
    <property type="protein sequence ID" value="MBB6464954.1"/>
    <property type="molecule type" value="Genomic_DNA"/>
</dbReference>
<organism evidence="6 7">
    <name type="scientific">Aminobacter carboxidus</name>
    <dbReference type="NCBI Taxonomy" id="376165"/>
    <lineage>
        <taxon>Bacteria</taxon>
        <taxon>Pseudomonadati</taxon>
        <taxon>Pseudomonadota</taxon>
        <taxon>Alphaproteobacteria</taxon>
        <taxon>Hyphomicrobiales</taxon>
        <taxon>Phyllobacteriaceae</taxon>
        <taxon>Aminobacter</taxon>
    </lineage>
</organism>
<dbReference type="Gene3D" id="3.40.50.300">
    <property type="entry name" value="P-loop containing nucleotide triphosphate hydrolases"/>
    <property type="match status" value="1"/>
</dbReference>
<keyword evidence="3" id="KW-0547">Nucleotide-binding</keyword>
<accession>A0A8E1WBK1</accession>
<evidence type="ECO:0000313" key="6">
    <source>
        <dbReference type="EMBL" id="MBB6464954.1"/>
    </source>
</evidence>
<dbReference type="PROSITE" id="PS50893">
    <property type="entry name" value="ABC_TRANSPORTER_2"/>
    <property type="match status" value="1"/>
</dbReference>
<dbReference type="InterPro" id="IPR003593">
    <property type="entry name" value="AAA+_ATPase"/>
</dbReference>
<dbReference type="GO" id="GO:0005524">
    <property type="term" value="F:ATP binding"/>
    <property type="evidence" value="ECO:0007669"/>
    <property type="project" value="UniProtKB-KW"/>
</dbReference>
<keyword evidence="2" id="KW-0813">Transport</keyword>
<protein>
    <submittedName>
        <fullName evidence="6">Cu-processing system ATP-binding protein</fullName>
    </submittedName>
</protein>
<dbReference type="InterPro" id="IPR017871">
    <property type="entry name" value="ABC_transporter-like_CS"/>
</dbReference>
<feature type="domain" description="ABC transporter" evidence="5">
    <location>
        <begin position="6"/>
        <end position="232"/>
    </location>
</feature>
<dbReference type="GO" id="GO:0016887">
    <property type="term" value="F:ATP hydrolysis activity"/>
    <property type="evidence" value="ECO:0007669"/>
    <property type="project" value="InterPro"/>
</dbReference>
<reference evidence="6 7" key="1">
    <citation type="submission" date="2020-08" db="EMBL/GenBank/DDBJ databases">
        <title>Genomic Encyclopedia of Type Strains, Phase IV (KMG-IV): sequencing the most valuable type-strain genomes for metagenomic binning, comparative biology and taxonomic classification.</title>
        <authorList>
            <person name="Goeker M."/>
        </authorList>
    </citation>
    <scope>NUCLEOTIDE SEQUENCE [LARGE SCALE GENOMIC DNA]</scope>
    <source>
        <strain evidence="6 7">DSM 17454</strain>
    </source>
</reference>
<dbReference type="RefSeq" id="WP_184767481.1">
    <property type="nucleotide sequence ID" value="NZ_JACHGI010000001.1"/>
</dbReference>
<gene>
    <name evidence="6" type="ORF">HNQ96_000801</name>
</gene>
<dbReference type="AlphaFoldDB" id="A0A8E1WBK1"/>
<comment type="caution">
    <text evidence="6">The sequence shown here is derived from an EMBL/GenBank/DDBJ whole genome shotgun (WGS) entry which is preliminary data.</text>
</comment>
<proteinExistence type="inferred from homology"/>
<name>A0A8E1WBK1_9HYPH</name>
<dbReference type="Pfam" id="PF00005">
    <property type="entry name" value="ABC_tran"/>
    <property type="match status" value="1"/>
</dbReference>
<dbReference type="InterPro" id="IPR051782">
    <property type="entry name" value="ABC_Transporter_VariousFunc"/>
</dbReference>
<keyword evidence="4 6" id="KW-0067">ATP-binding</keyword>
<dbReference type="InterPro" id="IPR003439">
    <property type="entry name" value="ABC_transporter-like_ATP-bd"/>
</dbReference>
<dbReference type="Proteomes" id="UP000532373">
    <property type="component" value="Unassembled WGS sequence"/>
</dbReference>